<protein>
    <submittedName>
        <fullName evidence="2">Uncharacterized protein</fullName>
    </submittedName>
</protein>
<accession>A0ABD0R9F5</accession>
<keyword evidence="3" id="KW-1185">Reference proteome</keyword>
<feature type="non-terminal residue" evidence="2">
    <location>
        <position position="1"/>
    </location>
</feature>
<reference evidence="2 3" key="1">
    <citation type="submission" date="2024-05" db="EMBL/GenBank/DDBJ databases">
        <title>Genome sequencing and assembly of Indian major carp, Cirrhinus mrigala (Hamilton, 1822).</title>
        <authorList>
            <person name="Mohindra V."/>
            <person name="Chowdhury L.M."/>
            <person name="Lal K."/>
            <person name="Jena J.K."/>
        </authorList>
    </citation>
    <scope>NUCLEOTIDE SEQUENCE [LARGE SCALE GENOMIC DNA]</scope>
    <source>
        <strain evidence="2">CM1030</strain>
        <tissue evidence="2">Blood</tissue>
    </source>
</reference>
<name>A0ABD0R9F5_CIRMR</name>
<dbReference type="Proteomes" id="UP001529510">
    <property type="component" value="Unassembled WGS sequence"/>
</dbReference>
<comment type="caution">
    <text evidence="2">The sequence shown here is derived from an EMBL/GenBank/DDBJ whole genome shotgun (WGS) entry which is preliminary data.</text>
</comment>
<dbReference type="AlphaFoldDB" id="A0ABD0R9F5"/>
<sequence length="251" mass="26988">INESVEELVAEECISECVKQQDRLYQVVKENMAQVHSKIEKRKLQEKPRVLQVGDRVLRQNIRSQQRKGGKLDPDYVGPYTVSNVKDRSIDLADDNGKIYPKVNLDHLVHFKEEPPAKAPKVTYVTTSLPATVPSVPVLTPVTVNCPPFQTHLTFTHPVTLPVTQFTLHHLPITLPIVSFQSHTITQPASSLPATSLPASSESASSLPASSLPAASEPASSLPAASEPASSEPASSLLAAAEPASSLPAVS</sequence>
<evidence type="ECO:0000256" key="1">
    <source>
        <dbReference type="SAM" id="MobiDB-lite"/>
    </source>
</evidence>
<evidence type="ECO:0000313" key="2">
    <source>
        <dbReference type="EMBL" id="KAL0194983.1"/>
    </source>
</evidence>
<proteinExistence type="predicted"/>
<gene>
    <name evidence="2" type="ORF">M9458_008555</name>
</gene>
<feature type="non-terminal residue" evidence="2">
    <location>
        <position position="251"/>
    </location>
</feature>
<evidence type="ECO:0000313" key="3">
    <source>
        <dbReference type="Proteomes" id="UP001529510"/>
    </source>
</evidence>
<feature type="region of interest" description="Disordered" evidence="1">
    <location>
        <begin position="189"/>
        <end position="251"/>
    </location>
</feature>
<dbReference type="EMBL" id="JAMKFB020000004">
    <property type="protein sequence ID" value="KAL0194983.1"/>
    <property type="molecule type" value="Genomic_DNA"/>
</dbReference>
<organism evidence="2 3">
    <name type="scientific">Cirrhinus mrigala</name>
    <name type="common">Mrigala</name>
    <dbReference type="NCBI Taxonomy" id="683832"/>
    <lineage>
        <taxon>Eukaryota</taxon>
        <taxon>Metazoa</taxon>
        <taxon>Chordata</taxon>
        <taxon>Craniata</taxon>
        <taxon>Vertebrata</taxon>
        <taxon>Euteleostomi</taxon>
        <taxon>Actinopterygii</taxon>
        <taxon>Neopterygii</taxon>
        <taxon>Teleostei</taxon>
        <taxon>Ostariophysi</taxon>
        <taxon>Cypriniformes</taxon>
        <taxon>Cyprinidae</taxon>
        <taxon>Labeoninae</taxon>
        <taxon>Labeonini</taxon>
        <taxon>Cirrhinus</taxon>
    </lineage>
</organism>